<feature type="region of interest" description="Disordered" evidence="1">
    <location>
        <begin position="485"/>
        <end position="551"/>
    </location>
</feature>
<keyword evidence="2" id="KW-1133">Transmembrane helix</keyword>
<dbReference type="InterPro" id="IPR035919">
    <property type="entry name" value="EAL_sf"/>
</dbReference>
<dbReference type="Pfam" id="PF00563">
    <property type="entry name" value="EAL"/>
    <property type="match status" value="1"/>
</dbReference>
<dbReference type="KEGG" id="mflg:ABS361_13905"/>
<reference evidence="4" key="1">
    <citation type="submission" date="2024-06" db="EMBL/GenBank/DDBJ databases">
        <title>Methylostella associata gen. nov., sp. nov., a novel Ancalomicrobiaceae-affiliated facultatively methylotrophic bacteria that feed on methanotrophs of the genus Methylococcus.</title>
        <authorList>
            <person name="Saltykova V."/>
            <person name="Danilova O.V."/>
            <person name="Oshkin I.Y."/>
            <person name="Belova S.E."/>
            <person name="Pimenov N.V."/>
            <person name="Dedysh S.N."/>
        </authorList>
    </citation>
    <scope>NUCLEOTIDE SEQUENCE</scope>
    <source>
        <strain evidence="4">S20</strain>
    </source>
</reference>
<dbReference type="Gene3D" id="3.20.20.450">
    <property type="entry name" value="EAL domain"/>
    <property type="match status" value="1"/>
</dbReference>
<gene>
    <name evidence="4" type="ORF">ABS361_13905</name>
</gene>
<protein>
    <submittedName>
        <fullName evidence="4">EAL domain-containing protein</fullName>
    </submittedName>
</protein>
<dbReference type="SUPFAM" id="SSF141868">
    <property type="entry name" value="EAL domain-like"/>
    <property type="match status" value="1"/>
</dbReference>
<feature type="domain" description="EAL" evidence="3">
    <location>
        <begin position="244"/>
        <end position="497"/>
    </location>
</feature>
<keyword evidence="2" id="KW-0812">Transmembrane</keyword>
<sequence length="551" mass="60553">MRRFADVFIFLCILVVAISLGVILRLQFDASMVGTVLSIAALVGVLYLIHRETSRRRQRDELAQEVTRIGEYLQRLSEDVIALERRVSAGENGMPRRARDEIEPLAAEVEVIGGLVKQVVETVADLEMRLGDITARPVPQAYAPQYAPQPAPMPQPVPQPVPQPIAQPAFAPPPQQGWVPAPASAPLVFAPDGYVGQPQAAPAVQPPRRADAIGAAAVPLAPQVAPAAAPRENLVPKRFTHLDERAFLDLVRRAIDQNRIDVHLQPIVTLPQRKVRFYEALTRLRAEDGETIYPSDYLPLAEMSGLVAPLDNQILLRSVQLLRRLSQRTRDIGIFVNLSTTSLADASFFKDFVGFLEQNRNLADMLIFEFAQRSVRSMGPIEFEALKGLYDLGFRFSLDQITDLKISFQNLFERGFRYAKISSDRLLTRSEELGTDIHPADLANYFQRFGIDLIADHVETESQVVDILDFGIGYGQGFLFSPPRPVRPETFGAGLPEPGTRPPEISAPARGEGGRGDAGRGEARRPTLVGPRAGGPRPVGATAGAATPVRR</sequence>
<dbReference type="SUPFAM" id="SSF81995">
    <property type="entry name" value="beta-sandwich domain of Sec23/24"/>
    <property type="match status" value="1"/>
</dbReference>
<name>A0AAU7X612_9HYPH</name>
<accession>A0AAU7X612</accession>
<keyword evidence="2" id="KW-0472">Membrane</keyword>
<feature type="transmembrane region" description="Helical" evidence="2">
    <location>
        <begin position="30"/>
        <end position="49"/>
    </location>
</feature>
<dbReference type="CDD" id="cd01948">
    <property type="entry name" value="EAL"/>
    <property type="match status" value="1"/>
</dbReference>
<dbReference type="PANTHER" id="PTHR33121:SF79">
    <property type="entry name" value="CYCLIC DI-GMP PHOSPHODIESTERASE PDED-RELATED"/>
    <property type="match status" value="1"/>
</dbReference>
<dbReference type="SMART" id="SM00052">
    <property type="entry name" value="EAL"/>
    <property type="match status" value="1"/>
</dbReference>
<dbReference type="EMBL" id="CP158568">
    <property type="protein sequence ID" value="XBY43192.1"/>
    <property type="molecule type" value="Genomic_DNA"/>
</dbReference>
<dbReference type="PANTHER" id="PTHR33121">
    <property type="entry name" value="CYCLIC DI-GMP PHOSPHODIESTERASE PDEF"/>
    <property type="match status" value="1"/>
</dbReference>
<feature type="compositionally biased region" description="Basic and acidic residues" evidence="1">
    <location>
        <begin position="512"/>
        <end position="525"/>
    </location>
</feature>
<evidence type="ECO:0000256" key="1">
    <source>
        <dbReference type="SAM" id="MobiDB-lite"/>
    </source>
</evidence>
<dbReference type="InterPro" id="IPR001633">
    <property type="entry name" value="EAL_dom"/>
</dbReference>
<dbReference type="GO" id="GO:0071111">
    <property type="term" value="F:cyclic-guanylate-specific phosphodiesterase activity"/>
    <property type="evidence" value="ECO:0007669"/>
    <property type="project" value="InterPro"/>
</dbReference>
<feature type="compositionally biased region" description="Low complexity" evidence="1">
    <location>
        <begin position="529"/>
        <end position="551"/>
    </location>
</feature>
<organism evidence="4">
    <name type="scientific">Methyloraptor flagellatus</name>
    <dbReference type="NCBI Taxonomy" id="3162530"/>
    <lineage>
        <taxon>Bacteria</taxon>
        <taxon>Pseudomonadati</taxon>
        <taxon>Pseudomonadota</taxon>
        <taxon>Alphaproteobacteria</taxon>
        <taxon>Hyphomicrobiales</taxon>
        <taxon>Ancalomicrobiaceae</taxon>
        <taxon>Methyloraptor</taxon>
    </lineage>
</organism>
<dbReference type="AlphaFoldDB" id="A0AAU7X612"/>
<dbReference type="RefSeq" id="WP_407048292.1">
    <property type="nucleotide sequence ID" value="NZ_CP158568.1"/>
</dbReference>
<dbReference type="PROSITE" id="PS50883">
    <property type="entry name" value="EAL"/>
    <property type="match status" value="1"/>
</dbReference>
<evidence type="ECO:0000259" key="3">
    <source>
        <dbReference type="PROSITE" id="PS50883"/>
    </source>
</evidence>
<proteinExistence type="predicted"/>
<dbReference type="InterPro" id="IPR050706">
    <property type="entry name" value="Cyclic-di-GMP_PDE-like"/>
</dbReference>
<evidence type="ECO:0000313" key="4">
    <source>
        <dbReference type="EMBL" id="XBY43192.1"/>
    </source>
</evidence>
<feature type="transmembrane region" description="Helical" evidence="2">
    <location>
        <begin position="7"/>
        <end position="24"/>
    </location>
</feature>
<evidence type="ECO:0000256" key="2">
    <source>
        <dbReference type="SAM" id="Phobius"/>
    </source>
</evidence>